<evidence type="ECO:0000313" key="3">
    <source>
        <dbReference type="Proteomes" id="UP001066276"/>
    </source>
</evidence>
<protein>
    <recommendedName>
        <fullName evidence="4">Myelin basic protein</fullName>
    </recommendedName>
</protein>
<dbReference type="AlphaFoldDB" id="A0AAV7V2R6"/>
<reference evidence="2" key="1">
    <citation type="journal article" date="2022" name="bioRxiv">
        <title>Sequencing and chromosome-scale assembly of the giantPleurodeles waltlgenome.</title>
        <authorList>
            <person name="Brown T."/>
            <person name="Elewa A."/>
            <person name="Iarovenko S."/>
            <person name="Subramanian E."/>
            <person name="Araus A.J."/>
            <person name="Petzold A."/>
            <person name="Susuki M."/>
            <person name="Suzuki K.-i.T."/>
            <person name="Hayashi T."/>
            <person name="Toyoda A."/>
            <person name="Oliveira C."/>
            <person name="Osipova E."/>
            <person name="Leigh N.D."/>
            <person name="Simon A."/>
            <person name="Yun M.H."/>
        </authorList>
    </citation>
    <scope>NUCLEOTIDE SEQUENCE</scope>
    <source>
        <strain evidence="2">20211129_DDA</strain>
        <tissue evidence="2">Liver</tissue>
    </source>
</reference>
<evidence type="ECO:0000256" key="1">
    <source>
        <dbReference type="SAM" id="MobiDB-lite"/>
    </source>
</evidence>
<name>A0AAV7V2R6_PLEWA</name>
<proteinExistence type="predicted"/>
<feature type="region of interest" description="Disordered" evidence="1">
    <location>
        <begin position="28"/>
        <end position="101"/>
    </location>
</feature>
<gene>
    <name evidence="2" type="ORF">NDU88_003556</name>
</gene>
<evidence type="ECO:0000313" key="2">
    <source>
        <dbReference type="EMBL" id="KAJ1194267.1"/>
    </source>
</evidence>
<evidence type="ECO:0008006" key="4">
    <source>
        <dbReference type="Google" id="ProtNLM"/>
    </source>
</evidence>
<feature type="compositionally biased region" description="Basic and acidic residues" evidence="1">
    <location>
        <begin position="47"/>
        <end position="66"/>
    </location>
</feature>
<dbReference type="EMBL" id="JANPWB010000004">
    <property type="protein sequence ID" value="KAJ1194267.1"/>
    <property type="molecule type" value="Genomic_DNA"/>
</dbReference>
<dbReference type="Proteomes" id="UP001066276">
    <property type="component" value="Chromosome 2_2"/>
</dbReference>
<sequence>MGSSPATTIGGSSGRAAWCLRAALELQRSRRAASRGPLRGSAGRTSTSRDELALESNTRLHSDKPQKTFGKLFSPTKSVRGSVGGKNKRVAHGKGLNEQDK</sequence>
<comment type="caution">
    <text evidence="2">The sequence shown here is derived from an EMBL/GenBank/DDBJ whole genome shotgun (WGS) entry which is preliminary data.</text>
</comment>
<keyword evidence="3" id="KW-1185">Reference proteome</keyword>
<organism evidence="2 3">
    <name type="scientific">Pleurodeles waltl</name>
    <name type="common">Iberian ribbed newt</name>
    <dbReference type="NCBI Taxonomy" id="8319"/>
    <lineage>
        <taxon>Eukaryota</taxon>
        <taxon>Metazoa</taxon>
        <taxon>Chordata</taxon>
        <taxon>Craniata</taxon>
        <taxon>Vertebrata</taxon>
        <taxon>Euteleostomi</taxon>
        <taxon>Amphibia</taxon>
        <taxon>Batrachia</taxon>
        <taxon>Caudata</taxon>
        <taxon>Salamandroidea</taxon>
        <taxon>Salamandridae</taxon>
        <taxon>Pleurodelinae</taxon>
        <taxon>Pleurodeles</taxon>
    </lineage>
</organism>
<accession>A0AAV7V2R6</accession>